<evidence type="ECO:0000256" key="4">
    <source>
        <dbReference type="ARBA" id="ARBA00022679"/>
    </source>
</evidence>
<dbReference type="GO" id="GO:0000105">
    <property type="term" value="P:L-histidine biosynthetic process"/>
    <property type="evidence" value="ECO:0007669"/>
    <property type="project" value="UniProtKB-UniRule"/>
</dbReference>
<comment type="cofactor">
    <cofactor evidence="1 6">
        <name>pyridoxal 5'-phosphate</name>
        <dbReference type="ChEBI" id="CHEBI:597326"/>
    </cofactor>
</comment>
<dbReference type="NCBIfam" id="TIGR01141">
    <property type="entry name" value="hisC"/>
    <property type="match status" value="1"/>
</dbReference>
<dbReference type="EMBL" id="CP062796">
    <property type="protein sequence ID" value="QUL98725.1"/>
    <property type="molecule type" value="Genomic_DNA"/>
</dbReference>
<keyword evidence="3 6" id="KW-0032">Aminotransferase</keyword>
<dbReference type="InterPro" id="IPR015421">
    <property type="entry name" value="PyrdxlP-dep_Trfase_major"/>
</dbReference>
<feature type="modified residue" description="N6-(pyridoxal phosphate)lysine" evidence="6">
    <location>
        <position position="226"/>
    </location>
</feature>
<dbReference type="Gene3D" id="3.90.1150.10">
    <property type="entry name" value="Aspartate Aminotransferase, domain 1"/>
    <property type="match status" value="1"/>
</dbReference>
<dbReference type="SUPFAM" id="SSF53383">
    <property type="entry name" value="PLP-dependent transferases"/>
    <property type="match status" value="1"/>
</dbReference>
<evidence type="ECO:0000256" key="6">
    <source>
        <dbReference type="HAMAP-Rule" id="MF_01023"/>
    </source>
</evidence>
<dbReference type="CDD" id="cd00609">
    <property type="entry name" value="AAT_like"/>
    <property type="match status" value="1"/>
</dbReference>
<dbReference type="GO" id="GO:0004400">
    <property type="term" value="F:histidinol-phosphate transaminase activity"/>
    <property type="evidence" value="ECO:0007669"/>
    <property type="project" value="UniProtKB-UniRule"/>
</dbReference>
<dbReference type="PANTHER" id="PTHR43643">
    <property type="entry name" value="HISTIDINOL-PHOSPHATE AMINOTRANSFERASE 2"/>
    <property type="match status" value="1"/>
</dbReference>
<dbReference type="GO" id="GO:0030170">
    <property type="term" value="F:pyridoxal phosphate binding"/>
    <property type="evidence" value="ECO:0007669"/>
    <property type="project" value="InterPro"/>
</dbReference>
<dbReference type="InterPro" id="IPR015422">
    <property type="entry name" value="PyrdxlP-dep_Trfase_small"/>
</dbReference>
<evidence type="ECO:0000256" key="1">
    <source>
        <dbReference type="ARBA" id="ARBA00001933"/>
    </source>
</evidence>
<dbReference type="KEGG" id="fcz:IMF26_01155"/>
<evidence type="ECO:0000313" key="8">
    <source>
        <dbReference type="EMBL" id="QUL98725.1"/>
    </source>
</evidence>
<feature type="domain" description="Aminotransferase class I/classII large" evidence="7">
    <location>
        <begin position="34"/>
        <end position="359"/>
    </location>
</feature>
<gene>
    <name evidence="6" type="primary">hisC</name>
    <name evidence="8" type="ORF">IMF26_01155</name>
</gene>
<dbReference type="HAMAP" id="MF_01023">
    <property type="entry name" value="HisC_aminotrans_2"/>
    <property type="match status" value="1"/>
</dbReference>
<comment type="subunit">
    <text evidence="2 6">Homodimer.</text>
</comment>
<dbReference type="EC" id="2.6.1.9" evidence="6"/>
<keyword evidence="4 6" id="KW-0808">Transferase</keyword>
<dbReference type="InterPro" id="IPR004839">
    <property type="entry name" value="Aminotransferase_I/II_large"/>
</dbReference>
<protein>
    <recommendedName>
        <fullName evidence="6">Histidinol-phosphate aminotransferase</fullName>
        <ecNumber evidence="6">2.6.1.9</ecNumber>
    </recommendedName>
    <alternativeName>
        <fullName evidence="6">Imidazole acetol-phosphate transaminase</fullName>
    </alternativeName>
</protein>
<reference evidence="8" key="1">
    <citation type="submission" date="2020-10" db="EMBL/GenBank/DDBJ databases">
        <authorList>
            <person name="Kadnikov V."/>
            <person name="Beletsky A.V."/>
            <person name="Mardanov A.V."/>
            <person name="Karnachuk O.V."/>
            <person name="Ravin N.V."/>
        </authorList>
    </citation>
    <scope>NUCLEOTIDE SEQUENCE</scope>
    <source>
        <strain evidence="8">Bu02</strain>
    </source>
</reference>
<comment type="similarity">
    <text evidence="6">Belongs to the class-II pyridoxal-phosphate-dependent aminotransferase family. Histidinol-phosphate aminotransferase subfamily.</text>
</comment>
<reference evidence="8" key="2">
    <citation type="journal article" date="2023" name="Biology">
        <title>Prokaryotic Life Associated with Coal-Fire Gas Vents Revealed by Metagenomics.</title>
        <authorList>
            <person name="Kadnikov V.V."/>
            <person name="Mardanov A.V."/>
            <person name="Beletsky A.V."/>
            <person name="Karnachuk O.V."/>
            <person name="Ravin N.V."/>
        </authorList>
    </citation>
    <scope>NUCLEOTIDE SEQUENCE</scope>
    <source>
        <strain evidence="8">Bu02</strain>
    </source>
</reference>
<evidence type="ECO:0000256" key="2">
    <source>
        <dbReference type="ARBA" id="ARBA00011738"/>
    </source>
</evidence>
<dbReference type="InterPro" id="IPR050106">
    <property type="entry name" value="HistidinolP_aminotransfase"/>
</dbReference>
<sequence>MRIHELARPEVFTLSPYIPGKPADEVKRQLGLERVIKLASNENPLGPSPRAVKCIQDLASSVHIYPDASAFRLKTALRERYDIDADQIILGNGSDEIIMLLGQTFIRPGDEAIMPHPSFPVYRTSVLLMGGRPVEVPLKDGFLDIEAMVSRVTEKTKMFFVCNPNNPTGAMVDRSRIQYLMDNIPDHVLVVADEAYAEYVEDPDYGDMLRYLKEGRNVAVLHTFSKIYGLAGLRVGYGLVPADVAAAFNRVRLSFNTNAIGQAAACAALEDLDHVEKSRKLNAQGMRYLSARFTEMGLKVYPSWGNFILVDTGRDCQKVFEGLIRKGVIVRPTTPWGLDTCLRITVGTPEENEVLVEALEATLEELA</sequence>
<evidence type="ECO:0000256" key="5">
    <source>
        <dbReference type="ARBA" id="ARBA00022898"/>
    </source>
</evidence>
<keyword evidence="6" id="KW-0368">Histidine biosynthesis</keyword>
<evidence type="ECO:0000256" key="3">
    <source>
        <dbReference type="ARBA" id="ARBA00022576"/>
    </source>
</evidence>
<dbReference type="Pfam" id="PF00155">
    <property type="entry name" value="Aminotran_1_2"/>
    <property type="match status" value="1"/>
</dbReference>
<comment type="catalytic activity">
    <reaction evidence="6">
        <text>L-histidinol phosphate + 2-oxoglutarate = 3-(imidazol-4-yl)-2-oxopropyl phosphate + L-glutamate</text>
        <dbReference type="Rhea" id="RHEA:23744"/>
        <dbReference type="ChEBI" id="CHEBI:16810"/>
        <dbReference type="ChEBI" id="CHEBI:29985"/>
        <dbReference type="ChEBI" id="CHEBI:57766"/>
        <dbReference type="ChEBI" id="CHEBI:57980"/>
        <dbReference type="EC" id="2.6.1.9"/>
    </reaction>
</comment>
<dbReference type="InterPro" id="IPR005861">
    <property type="entry name" value="HisP_aminotrans"/>
</dbReference>
<organism evidence="8">
    <name type="scientific">Candidatus Fermentithermobacillus carboniphilus</name>
    <dbReference type="NCBI Taxonomy" id="3085328"/>
    <lineage>
        <taxon>Bacteria</taxon>
        <taxon>Bacillati</taxon>
        <taxon>Bacillota</taxon>
        <taxon>Candidatus Fermentithermobacillia</taxon>
        <taxon>Candidatus Fermentithermobacillales</taxon>
        <taxon>Candidatus Fermentithermobacillaceae</taxon>
        <taxon>Candidatus Fermentithermobacillus</taxon>
    </lineage>
</organism>
<keyword evidence="5 6" id="KW-0663">Pyridoxal phosphate</keyword>
<dbReference type="InterPro" id="IPR015424">
    <property type="entry name" value="PyrdxlP-dep_Trfase"/>
</dbReference>
<accession>A0AAT9LCD9</accession>
<dbReference type="Gene3D" id="3.40.640.10">
    <property type="entry name" value="Type I PLP-dependent aspartate aminotransferase-like (Major domain)"/>
    <property type="match status" value="1"/>
</dbReference>
<evidence type="ECO:0000259" key="7">
    <source>
        <dbReference type="Pfam" id="PF00155"/>
    </source>
</evidence>
<dbReference type="AlphaFoldDB" id="A0AAT9LCD9"/>
<comment type="pathway">
    <text evidence="6">Amino-acid biosynthesis; L-histidine biosynthesis; L-histidine from 5-phospho-alpha-D-ribose 1-diphosphate: step 7/9.</text>
</comment>
<proteinExistence type="inferred from homology"/>
<dbReference type="PANTHER" id="PTHR43643:SF3">
    <property type="entry name" value="HISTIDINOL-PHOSPHATE AMINOTRANSFERASE"/>
    <property type="match status" value="1"/>
</dbReference>
<name>A0AAT9LCD9_9FIRM</name>
<keyword evidence="6" id="KW-0028">Amino-acid biosynthesis</keyword>